<dbReference type="GO" id="GO:0016301">
    <property type="term" value="F:kinase activity"/>
    <property type="evidence" value="ECO:0007669"/>
    <property type="project" value="UniProtKB-KW"/>
</dbReference>
<dbReference type="InterPro" id="IPR050482">
    <property type="entry name" value="Sensor_HK_TwoCompSys"/>
</dbReference>
<dbReference type="EC" id="2.7.13.3" evidence="2"/>
<dbReference type="CDD" id="cd16917">
    <property type="entry name" value="HATPase_UhpB-NarQ-NarX-like"/>
    <property type="match status" value="1"/>
</dbReference>
<keyword evidence="3" id="KW-0597">Phosphoprotein</keyword>
<dbReference type="InterPro" id="IPR011712">
    <property type="entry name" value="Sig_transdc_His_kin_sub3_dim/P"/>
</dbReference>
<dbReference type="PANTHER" id="PTHR24421">
    <property type="entry name" value="NITRATE/NITRITE SENSOR PROTEIN NARX-RELATED"/>
    <property type="match status" value="1"/>
</dbReference>
<keyword evidence="7" id="KW-0067">ATP-binding</keyword>
<proteinExistence type="predicted"/>
<dbReference type="Pfam" id="PF02518">
    <property type="entry name" value="HATPase_c"/>
    <property type="match status" value="1"/>
</dbReference>
<feature type="coiled-coil region" evidence="9">
    <location>
        <begin position="171"/>
        <end position="198"/>
    </location>
</feature>
<feature type="transmembrane region" description="Helical" evidence="10">
    <location>
        <begin position="119"/>
        <end position="138"/>
    </location>
</feature>
<dbReference type="InterPro" id="IPR003594">
    <property type="entry name" value="HATPase_dom"/>
</dbReference>
<feature type="transmembrane region" description="Helical" evidence="10">
    <location>
        <begin position="145"/>
        <end position="164"/>
    </location>
</feature>
<evidence type="ECO:0000256" key="1">
    <source>
        <dbReference type="ARBA" id="ARBA00000085"/>
    </source>
</evidence>
<dbReference type="Proteomes" id="UP000831467">
    <property type="component" value="Chromosome"/>
</dbReference>
<evidence type="ECO:0000259" key="12">
    <source>
        <dbReference type="Pfam" id="PF07730"/>
    </source>
</evidence>
<name>A0ABY4IF79_9MICO</name>
<protein>
    <recommendedName>
        <fullName evidence="2">histidine kinase</fullName>
        <ecNumber evidence="2">2.7.13.3</ecNumber>
    </recommendedName>
</protein>
<evidence type="ECO:0000256" key="3">
    <source>
        <dbReference type="ARBA" id="ARBA00022553"/>
    </source>
</evidence>
<feature type="transmembrane region" description="Helical" evidence="10">
    <location>
        <begin position="23"/>
        <end position="41"/>
    </location>
</feature>
<reference evidence="13 14" key="1">
    <citation type="submission" date="2021-06" db="EMBL/GenBank/DDBJ databases">
        <title>Genome-based taxonomic framework of Microbacterium strains isolated from marine environment, the description of four new species and reclassification of four preexisting species.</title>
        <authorList>
            <person name="Lee S.D."/>
            <person name="Kim S.-M."/>
            <person name="Byeon Y.-S."/>
            <person name="Yang H.L."/>
            <person name="Kim I.S."/>
        </authorList>
    </citation>
    <scope>NUCLEOTIDE SEQUENCE [LARGE SCALE GENOMIC DNA]</scope>
    <source>
        <strain evidence="13 14">SSW1-51</strain>
    </source>
</reference>
<dbReference type="EMBL" id="CP078076">
    <property type="protein sequence ID" value="UPL10611.1"/>
    <property type="molecule type" value="Genomic_DNA"/>
</dbReference>
<keyword evidence="10" id="KW-0812">Transmembrane</keyword>
<keyword evidence="9" id="KW-0175">Coiled coil</keyword>
<keyword evidence="10" id="KW-1133">Transmembrane helix</keyword>
<feature type="domain" description="Histidine kinase/HSP90-like ATPase" evidence="11">
    <location>
        <begin position="308"/>
        <end position="398"/>
    </location>
</feature>
<dbReference type="InterPro" id="IPR036890">
    <property type="entry name" value="HATPase_C_sf"/>
</dbReference>
<evidence type="ECO:0000256" key="10">
    <source>
        <dbReference type="SAM" id="Phobius"/>
    </source>
</evidence>
<evidence type="ECO:0000256" key="6">
    <source>
        <dbReference type="ARBA" id="ARBA00022777"/>
    </source>
</evidence>
<sequence length="402" mass="42882">MHEPGEGGLGAWYRRHRWWADPLGALVLSVVMAAFGFHGLWGPFSLLSDDVSPWWALVLAVPACVLSLGKARRPWTVLVLVAVLFLADLLTVGGVGTLVVLLDVLWMAAFRAGPRGRRVLLISLGTATAALFFAALLFADVDVPVAVLFGVQFGAIFGTDYWWAVAVSQAHELAELHRQRAEDAAAAAERDRTEAVQREREAMARELHDVVAGHVLAMAIRAEAALATRPDRSDDRAALRAVRDAGLDAHGALRSMISVLRRGGGPLMPTPSWADLDGIVQEARRSGLTVRLDAAELGDLGDLGGGGEQAVVRVVREALGNCVRHARGAQVEVRIARSGDETLVRVRSLGGTAAVAPMRHDSEGWGLQMLRERVVALGGAFQAGPDGDGWTVEARLPAGARS</sequence>
<comment type="catalytic activity">
    <reaction evidence="1">
        <text>ATP + protein L-histidine = ADP + protein N-phospho-L-histidine.</text>
        <dbReference type="EC" id="2.7.13.3"/>
    </reaction>
</comment>
<evidence type="ECO:0000259" key="11">
    <source>
        <dbReference type="Pfam" id="PF02518"/>
    </source>
</evidence>
<feature type="transmembrane region" description="Helical" evidence="10">
    <location>
        <begin position="53"/>
        <end position="71"/>
    </location>
</feature>
<evidence type="ECO:0000313" key="13">
    <source>
        <dbReference type="EMBL" id="UPL10611.1"/>
    </source>
</evidence>
<gene>
    <name evidence="13" type="ORF">KV394_05615</name>
</gene>
<keyword evidence="6 13" id="KW-0418">Kinase</keyword>
<feature type="domain" description="Signal transduction histidine kinase subgroup 3 dimerisation and phosphoacceptor" evidence="12">
    <location>
        <begin position="199"/>
        <end position="262"/>
    </location>
</feature>
<evidence type="ECO:0000256" key="4">
    <source>
        <dbReference type="ARBA" id="ARBA00022679"/>
    </source>
</evidence>
<keyword evidence="5" id="KW-0547">Nucleotide-binding</keyword>
<keyword evidence="10" id="KW-0472">Membrane</keyword>
<evidence type="ECO:0000256" key="8">
    <source>
        <dbReference type="ARBA" id="ARBA00023012"/>
    </source>
</evidence>
<keyword evidence="4" id="KW-0808">Transferase</keyword>
<keyword evidence="8" id="KW-0902">Two-component regulatory system</keyword>
<dbReference type="Gene3D" id="3.30.565.10">
    <property type="entry name" value="Histidine kinase-like ATPase, C-terminal domain"/>
    <property type="match status" value="1"/>
</dbReference>
<dbReference type="PANTHER" id="PTHR24421:SF10">
    <property type="entry name" value="NITRATE_NITRITE SENSOR PROTEIN NARQ"/>
    <property type="match status" value="1"/>
</dbReference>
<feature type="transmembrane region" description="Helical" evidence="10">
    <location>
        <begin position="78"/>
        <end position="107"/>
    </location>
</feature>
<organism evidence="13 14">
    <name type="scientific">Microbacterium sufflavum</name>
    <dbReference type="NCBI Taxonomy" id="2851649"/>
    <lineage>
        <taxon>Bacteria</taxon>
        <taxon>Bacillati</taxon>
        <taxon>Actinomycetota</taxon>
        <taxon>Actinomycetes</taxon>
        <taxon>Micrococcales</taxon>
        <taxon>Microbacteriaceae</taxon>
        <taxon>Microbacterium</taxon>
    </lineage>
</organism>
<dbReference type="RefSeq" id="WP_247982507.1">
    <property type="nucleotide sequence ID" value="NZ_CP078076.1"/>
</dbReference>
<evidence type="ECO:0000256" key="5">
    <source>
        <dbReference type="ARBA" id="ARBA00022741"/>
    </source>
</evidence>
<keyword evidence="14" id="KW-1185">Reference proteome</keyword>
<dbReference type="SUPFAM" id="SSF55874">
    <property type="entry name" value="ATPase domain of HSP90 chaperone/DNA topoisomerase II/histidine kinase"/>
    <property type="match status" value="1"/>
</dbReference>
<accession>A0ABY4IF79</accession>
<evidence type="ECO:0000256" key="7">
    <source>
        <dbReference type="ARBA" id="ARBA00022840"/>
    </source>
</evidence>
<evidence type="ECO:0000256" key="9">
    <source>
        <dbReference type="SAM" id="Coils"/>
    </source>
</evidence>
<dbReference type="Pfam" id="PF07730">
    <property type="entry name" value="HisKA_3"/>
    <property type="match status" value="1"/>
</dbReference>
<evidence type="ECO:0000313" key="14">
    <source>
        <dbReference type="Proteomes" id="UP000831467"/>
    </source>
</evidence>
<dbReference type="Gene3D" id="1.20.5.1930">
    <property type="match status" value="1"/>
</dbReference>
<evidence type="ECO:0000256" key="2">
    <source>
        <dbReference type="ARBA" id="ARBA00012438"/>
    </source>
</evidence>